<comment type="cofactor">
    <cofactor evidence="1">
        <name>Mn(2+)</name>
        <dbReference type="ChEBI" id="CHEBI:29035"/>
    </cofactor>
</comment>
<dbReference type="PROSITE" id="PS51462">
    <property type="entry name" value="NUDIX"/>
    <property type="match status" value="1"/>
</dbReference>
<keyword evidence="3 4" id="KW-0378">Hydrolase</keyword>
<evidence type="ECO:0000256" key="1">
    <source>
        <dbReference type="ARBA" id="ARBA00001936"/>
    </source>
</evidence>
<evidence type="ECO:0000313" key="7">
    <source>
        <dbReference type="Proteomes" id="UP001497533"/>
    </source>
</evidence>
<evidence type="ECO:0000313" key="6">
    <source>
        <dbReference type="EMBL" id="CAL1329290.1"/>
    </source>
</evidence>
<reference evidence="6" key="1">
    <citation type="submission" date="2024-04" db="EMBL/GenBank/DDBJ databases">
        <authorList>
            <person name="Manzano-Marin A."/>
            <person name="Manzano-Marin A."/>
            <person name="Alejandro Manzano Marin A."/>
        </authorList>
    </citation>
    <scope>NUCLEOTIDE SEQUENCE [LARGE SCALE GENOMIC DNA]</scope>
    <source>
        <strain evidence="6">TABTEA</strain>
    </source>
</reference>
<evidence type="ECO:0000259" key="5">
    <source>
        <dbReference type="PROSITE" id="PS51462"/>
    </source>
</evidence>
<feature type="domain" description="Nudix hydrolase" evidence="5">
    <location>
        <begin position="6"/>
        <end position="149"/>
    </location>
</feature>
<accession>A0ABP1CDZ5</accession>
<dbReference type="Proteomes" id="UP001497533">
    <property type="component" value="Chromosome"/>
</dbReference>
<dbReference type="CDD" id="cd03671">
    <property type="entry name" value="NUDIX_Ap4A_hydrolase_plant_like"/>
    <property type="match status" value="1"/>
</dbReference>
<dbReference type="InterPro" id="IPR022927">
    <property type="entry name" value="RppH"/>
</dbReference>
<comment type="function">
    <text evidence="4">Accelerates the degradation of transcripts by removing pyrophosphate from the 5'-end of triphosphorylated RNA, leading to a more labile monophosphorylated state that can stimulate subsequent ribonuclease cleavage.</text>
</comment>
<dbReference type="HAMAP" id="MF_00298">
    <property type="entry name" value="Nudix_RppH"/>
    <property type="match status" value="1"/>
</dbReference>
<evidence type="ECO:0000256" key="4">
    <source>
        <dbReference type="HAMAP-Rule" id="MF_00298"/>
    </source>
</evidence>
<dbReference type="PANTHER" id="PTHR23114:SF17">
    <property type="entry name" value="M7GPPPN-MRNA HYDROLASE"/>
    <property type="match status" value="1"/>
</dbReference>
<dbReference type="NCBIfam" id="NF001937">
    <property type="entry name" value="PRK00714.1-4"/>
    <property type="match status" value="1"/>
</dbReference>
<evidence type="ECO:0000256" key="3">
    <source>
        <dbReference type="ARBA" id="ARBA00022801"/>
    </source>
</evidence>
<protein>
    <recommendedName>
        <fullName evidence="4">RNA pyrophosphohydrolase</fullName>
        <ecNumber evidence="4">3.6.1.-</ecNumber>
    </recommendedName>
    <alternativeName>
        <fullName evidence="4">(Di)nucleoside polyphosphate hydrolase</fullName>
    </alternativeName>
</protein>
<dbReference type="NCBIfam" id="NF001934">
    <property type="entry name" value="PRK00714.1-1"/>
    <property type="match status" value="1"/>
</dbReference>
<dbReference type="InterPro" id="IPR000086">
    <property type="entry name" value="NUDIX_hydrolase_dom"/>
</dbReference>
<dbReference type="PANTHER" id="PTHR23114">
    <property type="entry name" value="M7GPPPN-MRNA HYDROLASE"/>
    <property type="match status" value="1"/>
</dbReference>
<evidence type="ECO:0000256" key="2">
    <source>
        <dbReference type="ARBA" id="ARBA00001946"/>
    </source>
</evidence>
<dbReference type="EMBL" id="OZ034688">
    <property type="protein sequence ID" value="CAL1329290.1"/>
    <property type="molecule type" value="Genomic_DNA"/>
</dbReference>
<dbReference type="PRINTS" id="PR00502">
    <property type="entry name" value="NUDIXFAMILY"/>
</dbReference>
<comment type="similarity">
    <text evidence="4">Belongs to the Nudix hydrolase family. RppH subfamily.</text>
</comment>
<dbReference type="Pfam" id="PF00293">
    <property type="entry name" value="NUDIX"/>
    <property type="match status" value="1"/>
</dbReference>
<organism evidence="6 7">
    <name type="scientific">Candidatus Providencia siddallii</name>
    <dbReference type="NCBI Taxonomy" id="1715285"/>
    <lineage>
        <taxon>Bacteria</taxon>
        <taxon>Pseudomonadati</taxon>
        <taxon>Pseudomonadota</taxon>
        <taxon>Gammaproteobacteria</taxon>
        <taxon>Enterobacterales</taxon>
        <taxon>Morganellaceae</taxon>
        <taxon>Providencia</taxon>
    </lineage>
</organism>
<dbReference type="RefSeq" id="WP_341764760.1">
    <property type="nucleotide sequence ID" value="NZ_OZ034688.1"/>
</dbReference>
<dbReference type="PROSITE" id="PS00893">
    <property type="entry name" value="NUDIX_BOX"/>
    <property type="match status" value="1"/>
</dbReference>
<dbReference type="InterPro" id="IPR020476">
    <property type="entry name" value="Nudix_hydrolase"/>
</dbReference>
<comment type="cofactor">
    <cofactor evidence="4">
        <name>a divalent metal cation</name>
        <dbReference type="ChEBI" id="CHEBI:60240"/>
    </cofactor>
</comment>
<feature type="short sequence motif" description="Nudix box" evidence="4">
    <location>
        <begin position="38"/>
        <end position="59"/>
    </location>
</feature>
<dbReference type="NCBIfam" id="NF001938">
    <property type="entry name" value="PRK00714.1-5"/>
    <property type="match status" value="1"/>
</dbReference>
<dbReference type="GO" id="GO:0016787">
    <property type="term" value="F:hydrolase activity"/>
    <property type="evidence" value="ECO:0007669"/>
    <property type="project" value="UniProtKB-KW"/>
</dbReference>
<sequence>MIDNNGFRKNVGIIICNRYEQVLWARRYGKYSWQFPQGGVDYGESSKQTMYRELYEEIGLLHNNVKLLAFNNHWLCYKLPKHLIRWNKKPICIGQKQKWFLLEFKCNESDINMQNNKSPEFDSWKWVSYWYPIRYIVSFKREVYRLIMKKFSSIVISLKTNIN</sequence>
<dbReference type="InterPro" id="IPR020084">
    <property type="entry name" value="NUDIX_hydrolase_CS"/>
</dbReference>
<dbReference type="Gene3D" id="3.90.79.10">
    <property type="entry name" value="Nucleoside Triphosphate Pyrophosphohydrolase"/>
    <property type="match status" value="1"/>
</dbReference>
<dbReference type="SUPFAM" id="SSF55811">
    <property type="entry name" value="Nudix"/>
    <property type="match status" value="1"/>
</dbReference>
<gene>
    <name evidence="4 6" type="primary">rppH</name>
    <name evidence="4" type="synonym">nudH</name>
    <name evidence="6" type="ORF">PRHACTZTBTEA_368</name>
</gene>
<dbReference type="EC" id="3.6.1.-" evidence="4"/>
<proteinExistence type="inferred from homology"/>
<comment type="cofactor">
    <cofactor evidence="2">
        <name>Mg(2+)</name>
        <dbReference type="ChEBI" id="CHEBI:18420"/>
    </cofactor>
</comment>
<dbReference type="InterPro" id="IPR015797">
    <property type="entry name" value="NUDIX_hydrolase-like_dom_sf"/>
</dbReference>
<name>A0ABP1CDZ5_9GAMM</name>
<keyword evidence="7" id="KW-1185">Reference proteome</keyword>